<dbReference type="InterPro" id="IPR006657">
    <property type="entry name" value="MoPterin_dinucl-bd_dom"/>
</dbReference>
<reference evidence="13" key="1">
    <citation type="submission" date="2024-05" db="EMBL/GenBank/DDBJ databases">
        <title>Isolation and characterization of Sporomusa carbonis sp. nov., a carboxydotrophic hydrogenogen in the genus of Sporomusa isolated from a charcoal burning pile.</title>
        <authorList>
            <person name="Boeer T."/>
            <person name="Rosenbaum F."/>
            <person name="Eysell L."/>
            <person name="Mueller V."/>
            <person name="Daniel R."/>
            <person name="Poehlein A."/>
        </authorList>
    </citation>
    <scope>NUCLEOTIDE SEQUENCE [LARGE SCALE GENOMIC DNA]</scope>
    <source>
        <strain evidence="13">DSM 10669</strain>
    </source>
</reference>
<evidence type="ECO:0000259" key="12">
    <source>
        <dbReference type="PROSITE" id="PS51839"/>
    </source>
</evidence>
<dbReference type="Gene3D" id="2.20.25.90">
    <property type="entry name" value="ADC-like domains"/>
    <property type="match status" value="1"/>
</dbReference>
<dbReference type="Gene3D" id="3.40.50.740">
    <property type="match status" value="1"/>
</dbReference>
<feature type="domain" description="4Fe-4S Mo/W bis-MGD-type" evidence="11">
    <location>
        <begin position="219"/>
        <end position="275"/>
    </location>
</feature>
<dbReference type="SMART" id="SM00929">
    <property type="entry name" value="NADH-G_4Fe-4S_3"/>
    <property type="match status" value="1"/>
</dbReference>
<dbReference type="SUPFAM" id="SSF53706">
    <property type="entry name" value="Formate dehydrogenase/DMSO reductase, domains 1-3"/>
    <property type="match status" value="1"/>
</dbReference>
<dbReference type="InterPro" id="IPR017896">
    <property type="entry name" value="4Fe4S_Fe-S-bd"/>
</dbReference>
<dbReference type="InterPro" id="IPR001041">
    <property type="entry name" value="2Fe-2S_ferredoxin-type"/>
</dbReference>
<dbReference type="Pfam" id="PF13510">
    <property type="entry name" value="Fer2_4"/>
    <property type="match status" value="1"/>
</dbReference>
<feature type="domain" description="4Fe-4S ferredoxin-type" evidence="10">
    <location>
        <begin position="183"/>
        <end position="212"/>
    </location>
</feature>
<dbReference type="SUPFAM" id="SSF54292">
    <property type="entry name" value="2Fe-2S ferredoxin-like"/>
    <property type="match status" value="1"/>
</dbReference>
<dbReference type="InterPro" id="IPR041924">
    <property type="entry name" value="Formate_Dh-H_N"/>
</dbReference>
<feature type="domain" description="4Fe-4S ferredoxin-type" evidence="10">
    <location>
        <begin position="139"/>
        <end position="170"/>
    </location>
</feature>
<dbReference type="PROSITE" id="PS00932">
    <property type="entry name" value="MOLYBDOPTERIN_PROK_3"/>
    <property type="match status" value="1"/>
</dbReference>
<dbReference type="Gene3D" id="3.30.70.20">
    <property type="match status" value="1"/>
</dbReference>
<dbReference type="CDD" id="cd02753">
    <property type="entry name" value="MopB_Formate-Dh-H"/>
    <property type="match status" value="1"/>
</dbReference>
<evidence type="ECO:0000259" key="11">
    <source>
        <dbReference type="PROSITE" id="PS51669"/>
    </source>
</evidence>
<dbReference type="PROSITE" id="PS51839">
    <property type="entry name" value="4FE4S_HC3"/>
    <property type="match status" value="1"/>
</dbReference>
<evidence type="ECO:0000256" key="2">
    <source>
        <dbReference type="ARBA" id="ARBA00022485"/>
    </source>
</evidence>
<accession>A0ABZ3IT06</accession>
<dbReference type="InterPro" id="IPR017900">
    <property type="entry name" value="4Fe4S_Fe_S_CS"/>
</dbReference>
<evidence type="ECO:0000259" key="10">
    <source>
        <dbReference type="PROSITE" id="PS51379"/>
    </source>
</evidence>
<keyword evidence="8" id="KW-0411">Iron-sulfur</keyword>
<evidence type="ECO:0000256" key="5">
    <source>
        <dbReference type="ARBA" id="ARBA00022737"/>
    </source>
</evidence>
<gene>
    <name evidence="13" type="primary">napA_4</name>
    <name evidence="13" type="ORF">SPSIL_050700</name>
</gene>
<dbReference type="PROSITE" id="PS00551">
    <property type="entry name" value="MOLYBDOPTERIN_PROK_1"/>
    <property type="match status" value="1"/>
</dbReference>
<dbReference type="PROSITE" id="PS51379">
    <property type="entry name" value="4FE4S_FER_2"/>
    <property type="match status" value="2"/>
</dbReference>
<evidence type="ECO:0000256" key="4">
    <source>
        <dbReference type="ARBA" id="ARBA00022723"/>
    </source>
</evidence>
<feature type="domain" description="2Fe-2S ferredoxin-type" evidence="9">
    <location>
        <begin position="2"/>
        <end position="80"/>
    </location>
</feature>
<dbReference type="PROSITE" id="PS51085">
    <property type="entry name" value="2FE2S_FER_2"/>
    <property type="match status" value="1"/>
</dbReference>
<protein>
    <submittedName>
        <fullName evidence="13">Periplasmic nitrate reductase</fullName>
        <ecNumber evidence="13">1.9.6.1</ecNumber>
    </submittedName>
</protein>
<dbReference type="InterPro" id="IPR009010">
    <property type="entry name" value="Asp_de-COase-like_dom_sf"/>
</dbReference>
<dbReference type="Pfam" id="PF22117">
    <property type="entry name" value="Fer4_Nqo3"/>
    <property type="match status" value="1"/>
</dbReference>
<dbReference type="PANTHER" id="PTHR43105">
    <property type="entry name" value="RESPIRATORY NITRATE REDUCTASE"/>
    <property type="match status" value="1"/>
</dbReference>
<evidence type="ECO:0000313" key="13">
    <source>
        <dbReference type="EMBL" id="XFO68846.1"/>
    </source>
</evidence>
<keyword evidence="2" id="KW-0004">4Fe-4S</keyword>
<dbReference type="InterPro" id="IPR006655">
    <property type="entry name" value="Mopterin_OxRdtase_prok_CS"/>
</dbReference>
<proteinExistence type="inferred from homology"/>
<dbReference type="Gene3D" id="3.40.228.10">
    <property type="entry name" value="Dimethylsulfoxide Reductase, domain 2"/>
    <property type="match status" value="1"/>
</dbReference>
<evidence type="ECO:0000259" key="9">
    <source>
        <dbReference type="PROSITE" id="PS51085"/>
    </source>
</evidence>
<dbReference type="SMART" id="SM00926">
    <property type="entry name" value="Molybdop_Fe4S4"/>
    <property type="match status" value="1"/>
</dbReference>
<dbReference type="InterPro" id="IPR019574">
    <property type="entry name" value="NADH_UbQ_OxRdtase_Gsu_4Fe4S-bd"/>
</dbReference>
<evidence type="ECO:0000256" key="3">
    <source>
        <dbReference type="ARBA" id="ARBA00022714"/>
    </source>
</evidence>
<dbReference type="Gene3D" id="3.10.20.740">
    <property type="match status" value="1"/>
</dbReference>
<sequence length="896" mass="98398">MELISLTIDGQTVQACKGSTVLEASREAGVTIPTLCHLADLTPEGSCRVCVVEVEGARGLVTACTYPVSEGMIVRTNTPAIREARKSVVELMLANHPQECLSCQRNIDCELQALASTFGVREIKAEGEQRQFAIDDSNPFIIRDSNKCILCGRCVRVCKEVQCCNTLEWTERGFNTKVAPAFDTDMVDSSNCVFCGTCVSACPVGALTEKPMNGVGKPDKKVKTTCPFCGVGCNYDLNIKDGKLIGVTSNLTSVVNGRLTCVKGRFGTDYVHSPERLTTPLIKKNGKFVEASWEEALDLIATKFKEIKDTYGSDALAAVSSARCVNEENYIMQKFMRAVIGTNNVDHCARICHAPTVAGLAASFGSGAMTNSINEAPQCKVIFLIGGNPTEAHPVIGAKIRQALRNGATLIVADPRRIELAGKAHVWMQLRPGTDIALINGMMRIILKAGWHDQNFINSCTTDFDKMADVIEKYTPEYVEDITGVPKHLLMEAARIYATAERASIFYTLGITEHICGTDNVMSLANLAMLTGNVGKLYSGVNPMRGQNNVQGSCDMGALPNVYSGYQAVTNAAAREKFEKAWGVKLSDKVGLMMPDMFDASIAGKLKAMYVMGEDPIRSDGDAHHVRKGFEHLEFLVVQNIFMTETGKLADVILPAASFAEKDGSFTNCERRVQRVRQAIEPIGNSRPDWQIIRDLSNKMGYPMSYSHPSEIMDEMASLSPMFAGLSFERIDEKGLQWPVPDKEHPGSQYLHVDGKFACGLGVFKAIDHQPPAELPDAEYPFMLTTGRILYHYCLTTAGYSKHLTEYRPEERAMIHPDDAKRLNIADQDYITVTSRRGTVQARAWVTTDVLPGGIWMSFHYHACPTNEVTMGCGDKVTKTYEYKVCAVKVEKTVVQ</sequence>
<evidence type="ECO:0000313" key="14">
    <source>
        <dbReference type="Proteomes" id="UP000216752"/>
    </source>
</evidence>
<dbReference type="CDD" id="cd00207">
    <property type="entry name" value="fer2"/>
    <property type="match status" value="1"/>
</dbReference>
<keyword evidence="7" id="KW-0408">Iron</keyword>
<keyword evidence="6 13" id="KW-0560">Oxidoreductase</keyword>
<keyword evidence="3" id="KW-0001">2Fe-2S</keyword>
<dbReference type="Pfam" id="PF00384">
    <property type="entry name" value="Molybdopterin"/>
    <property type="match status" value="1"/>
</dbReference>
<dbReference type="PROSITE" id="PS00198">
    <property type="entry name" value="4FE4S_FER_1"/>
    <property type="match status" value="1"/>
</dbReference>
<evidence type="ECO:0000256" key="1">
    <source>
        <dbReference type="ARBA" id="ARBA00007023"/>
    </source>
</evidence>
<dbReference type="InterPro" id="IPR036010">
    <property type="entry name" value="2Fe-2S_ferredoxin-like_sf"/>
</dbReference>
<dbReference type="EMBL" id="CP155573">
    <property type="protein sequence ID" value="XFO68846.1"/>
    <property type="molecule type" value="Genomic_DNA"/>
</dbReference>
<dbReference type="PIRSF" id="PIRSF036643">
    <property type="entry name" value="FDH_alpha"/>
    <property type="match status" value="1"/>
</dbReference>
<dbReference type="GO" id="GO:0050140">
    <property type="term" value="F:nitrate reductase (cytochrome) activity"/>
    <property type="evidence" value="ECO:0007669"/>
    <property type="project" value="UniProtKB-EC"/>
</dbReference>
<comment type="similarity">
    <text evidence="1">In the C-terminal section; belongs to the prokaryotic molybdopterin-containing oxidoreductase family.</text>
</comment>
<dbReference type="Pfam" id="PF01568">
    <property type="entry name" value="Molydop_binding"/>
    <property type="match status" value="1"/>
</dbReference>
<keyword evidence="5" id="KW-0677">Repeat</keyword>
<dbReference type="InterPro" id="IPR006478">
    <property type="entry name" value="Formate_DH_asu"/>
</dbReference>
<keyword evidence="14" id="KW-1185">Reference proteome</keyword>
<dbReference type="EC" id="1.9.6.1" evidence="13"/>
<dbReference type="PANTHER" id="PTHR43105:SF14">
    <property type="entry name" value="FORMATE DEHYDROGENASE H"/>
    <property type="match status" value="1"/>
</dbReference>
<dbReference type="PROSITE" id="PS51669">
    <property type="entry name" value="4FE4S_MOW_BIS_MGD"/>
    <property type="match status" value="1"/>
</dbReference>
<dbReference type="Pfam" id="PF04879">
    <property type="entry name" value="Molybdop_Fe4S4"/>
    <property type="match status" value="1"/>
</dbReference>
<evidence type="ECO:0000256" key="7">
    <source>
        <dbReference type="ARBA" id="ARBA00023004"/>
    </source>
</evidence>
<evidence type="ECO:0000256" key="6">
    <source>
        <dbReference type="ARBA" id="ARBA00023002"/>
    </source>
</evidence>
<dbReference type="SUPFAM" id="SSF54862">
    <property type="entry name" value="4Fe-4S ferredoxins"/>
    <property type="match status" value="1"/>
</dbReference>
<dbReference type="InterPro" id="IPR027467">
    <property type="entry name" value="MopterinOxRdtase_cofactor_BS"/>
</dbReference>
<dbReference type="SUPFAM" id="SSF50692">
    <property type="entry name" value="ADC-like"/>
    <property type="match status" value="1"/>
</dbReference>
<feature type="domain" description="4Fe-4S His(Cys)3-ligated-type" evidence="12">
    <location>
        <begin position="80"/>
        <end position="119"/>
    </location>
</feature>
<dbReference type="RefSeq" id="WP_094605983.1">
    <property type="nucleotide sequence ID" value="NZ_CP155573.1"/>
</dbReference>
<name>A0ABZ3IT06_9FIRM</name>
<dbReference type="InterPro" id="IPR006963">
    <property type="entry name" value="Mopterin_OxRdtase_4Fe-4S_dom"/>
</dbReference>
<dbReference type="Pfam" id="PF10588">
    <property type="entry name" value="NADH-G_4Fe-4S_3"/>
    <property type="match status" value="1"/>
</dbReference>
<dbReference type="InterPro" id="IPR054351">
    <property type="entry name" value="NADH_UbQ_OxRdtase_ferredoxin"/>
</dbReference>
<dbReference type="InterPro" id="IPR006656">
    <property type="entry name" value="Mopterin_OxRdtase"/>
</dbReference>
<dbReference type="Proteomes" id="UP000216752">
    <property type="component" value="Chromosome"/>
</dbReference>
<dbReference type="Gene3D" id="2.40.40.20">
    <property type="match status" value="1"/>
</dbReference>
<organism evidence="13 14">
    <name type="scientific">Sporomusa silvacetica DSM 10669</name>
    <dbReference type="NCBI Taxonomy" id="1123289"/>
    <lineage>
        <taxon>Bacteria</taxon>
        <taxon>Bacillati</taxon>
        <taxon>Bacillota</taxon>
        <taxon>Negativicutes</taxon>
        <taxon>Selenomonadales</taxon>
        <taxon>Sporomusaceae</taxon>
        <taxon>Sporomusa</taxon>
    </lineage>
</organism>
<dbReference type="NCBIfam" id="TIGR01591">
    <property type="entry name" value="Fdh-alpha"/>
    <property type="match status" value="1"/>
</dbReference>
<dbReference type="InterPro" id="IPR050123">
    <property type="entry name" value="Prok_molybdopt-oxidoreductase"/>
</dbReference>
<keyword evidence="4" id="KW-0479">Metal-binding</keyword>
<evidence type="ECO:0000256" key="8">
    <source>
        <dbReference type="ARBA" id="ARBA00023014"/>
    </source>
</evidence>